<proteinExistence type="predicted"/>
<dbReference type="Proteomes" id="UP000594195">
    <property type="component" value="Chromosome"/>
</dbReference>
<accession>A0A7M2YA50</accession>
<name>A0A7M2YA50_9FLAO</name>
<evidence type="ECO:0000313" key="4">
    <source>
        <dbReference type="Proteomes" id="UP000594195"/>
    </source>
</evidence>
<dbReference type="SUPFAM" id="SSF48452">
    <property type="entry name" value="TPR-like"/>
    <property type="match status" value="1"/>
</dbReference>
<sequence length="453" mass="54070">MHLLIECKEQLLIAFDYFKITNNEYLLNTAKYNIADIKKYIGDYEEAREIYIETAYFFRNHQEKIRDTDYKLYYIYSLISLISTNTRLENFAENKKLIAEGLHAISKQKVLAEYKGYFISSEGTDAYFQKKYPLAISKLNEALALYQDQWKHLTEKFYIGMSYVKINEPEKAFPYFKIIEKEYDETQKIDPEFRPAIEFFVDYYKSKGDKAQELFYINKLLAIDINHKSNNKTIASEIKKNYDVRNLLQAKTKIEKERIFERYAILGTLGILLTSLFFMIKSRKSRQQKPSLLEVTIPEKEFDIKENDLEIDEANGISLENNWIEKLNEETKNTIDYERYKPINKTTVGILLRHLETFEQKEGFTEHNLRLYDLAKKFNTNEKYLSKIILISRGKSFNDYITHLRLDYYVKKFQDKSSFKTITDLSQQSGFENYQFFSKEFKNRYRVNPTEYA</sequence>
<evidence type="ECO:0000313" key="3">
    <source>
        <dbReference type="EMBL" id="QOW10689.1"/>
    </source>
</evidence>
<dbReference type="Gene3D" id="1.25.40.10">
    <property type="entry name" value="Tetratricopeptide repeat domain"/>
    <property type="match status" value="1"/>
</dbReference>
<organism evidence="3 4">
    <name type="scientific">Kaistella flava</name>
    <name type="common">ex Peng et al. 2021</name>
    <dbReference type="NCBI Taxonomy" id="2038776"/>
    <lineage>
        <taxon>Bacteria</taxon>
        <taxon>Pseudomonadati</taxon>
        <taxon>Bacteroidota</taxon>
        <taxon>Flavobacteriia</taxon>
        <taxon>Flavobacteriales</taxon>
        <taxon>Weeksellaceae</taxon>
        <taxon>Chryseobacterium group</taxon>
        <taxon>Kaistella</taxon>
    </lineage>
</organism>
<dbReference type="GO" id="GO:0043565">
    <property type="term" value="F:sequence-specific DNA binding"/>
    <property type="evidence" value="ECO:0007669"/>
    <property type="project" value="InterPro"/>
</dbReference>
<keyword evidence="1" id="KW-1133">Transmembrane helix</keyword>
<reference evidence="3 4" key="1">
    <citation type="submission" date="2019-05" db="EMBL/GenBank/DDBJ databases">
        <title>Chryseobacterium sp. isolated from King George Island, maritime Antarctica.</title>
        <authorList>
            <person name="Peng X."/>
        </authorList>
    </citation>
    <scope>NUCLEOTIDE SEQUENCE [LARGE SCALE GENOMIC DNA]</scope>
    <source>
        <strain evidence="3 4">7-3A</strain>
    </source>
</reference>
<keyword evidence="1" id="KW-0472">Membrane</keyword>
<dbReference type="SMART" id="SM00342">
    <property type="entry name" value="HTH_ARAC"/>
    <property type="match status" value="1"/>
</dbReference>
<dbReference type="PROSITE" id="PS01124">
    <property type="entry name" value="HTH_ARAC_FAMILY_2"/>
    <property type="match status" value="1"/>
</dbReference>
<dbReference type="AlphaFoldDB" id="A0A7M2YA50"/>
<dbReference type="RefSeq" id="WP_193810853.1">
    <property type="nucleotide sequence ID" value="NZ_CP040442.1"/>
</dbReference>
<gene>
    <name evidence="3" type="ORF">Q73A0000_10035</name>
</gene>
<dbReference type="EMBL" id="CP040442">
    <property type="protein sequence ID" value="QOW10689.1"/>
    <property type="molecule type" value="Genomic_DNA"/>
</dbReference>
<feature type="transmembrane region" description="Helical" evidence="1">
    <location>
        <begin position="263"/>
        <end position="280"/>
    </location>
</feature>
<dbReference type="Pfam" id="PF12833">
    <property type="entry name" value="HTH_18"/>
    <property type="match status" value="1"/>
</dbReference>
<evidence type="ECO:0000256" key="1">
    <source>
        <dbReference type="SAM" id="Phobius"/>
    </source>
</evidence>
<dbReference type="InterPro" id="IPR011990">
    <property type="entry name" value="TPR-like_helical_dom_sf"/>
</dbReference>
<evidence type="ECO:0000259" key="2">
    <source>
        <dbReference type="PROSITE" id="PS01124"/>
    </source>
</evidence>
<dbReference type="InterPro" id="IPR018060">
    <property type="entry name" value="HTH_AraC"/>
</dbReference>
<dbReference type="GO" id="GO:0003700">
    <property type="term" value="F:DNA-binding transcription factor activity"/>
    <property type="evidence" value="ECO:0007669"/>
    <property type="project" value="InterPro"/>
</dbReference>
<dbReference type="KEGG" id="kfa:Q73A0000_10035"/>
<feature type="domain" description="HTH araC/xylS-type" evidence="2">
    <location>
        <begin position="349"/>
        <end position="453"/>
    </location>
</feature>
<dbReference type="Gene3D" id="1.10.10.60">
    <property type="entry name" value="Homeodomain-like"/>
    <property type="match status" value="2"/>
</dbReference>
<keyword evidence="4" id="KW-1185">Reference proteome</keyword>
<protein>
    <submittedName>
        <fullName evidence="3">AraC family transcriptional regulator</fullName>
    </submittedName>
</protein>
<keyword evidence="1" id="KW-0812">Transmembrane</keyword>